<evidence type="ECO:0000313" key="2">
    <source>
        <dbReference type="EMBL" id="ARF12389.1"/>
    </source>
</evidence>
<feature type="domain" description="C2H2-type" evidence="1">
    <location>
        <begin position="82"/>
        <end position="106"/>
    </location>
</feature>
<dbReference type="Gene3D" id="3.30.160.60">
    <property type="entry name" value="Classic Zinc Finger"/>
    <property type="match status" value="1"/>
</dbReference>
<dbReference type="EMBL" id="KY684112">
    <property type="protein sequence ID" value="ARF12389.1"/>
    <property type="molecule type" value="Genomic_DNA"/>
</dbReference>
<evidence type="ECO:0000259" key="1">
    <source>
        <dbReference type="SMART" id="SM00355"/>
    </source>
</evidence>
<organism evidence="2">
    <name type="scientific">Klosneuvirus KNV1</name>
    <dbReference type="NCBI Taxonomy" id="1977640"/>
    <lineage>
        <taxon>Viruses</taxon>
        <taxon>Varidnaviria</taxon>
        <taxon>Bamfordvirae</taxon>
        <taxon>Nucleocytoviricota</taxon>
        <taxon>Megaviricetes</taxon>
        <taxon>Imitervirales</taxon>
        <taxon>Mimiviridae</taxon>
        <taxon>Klosneuvirinae</taxon>
        <taxon>Klosneuvirus</taxon>
    </lineage>
</organism>
<feature type="domain" description="C2H2-type" evidence="1">
    <location>
        <begin position="8"/>
        <end position="32"/>
    </location>
</feature>
<sequence length="115" mass="13832">MSVEAFKYDCKNCDYKTNYISQWNKHIETELHKTGKRKTRLDKKCIDKCPFCTYNSKGNTNMKQHILNDHGTTEERKTKFKYYCDCCDYGTFAKSLYEKHTQTQKHINFIKYTKN</sequence>
<accession>A0A1V0SKX0</accession>
<dbReference type="SMART" id="SM00355">
    <property type="entry name" value="ZnF_C2H2"/>
    <property type="match status" value="3"/>
</dbReference>
<proteinExistence type="predicted"/>
<feature type="domain" description="C2H2-type" evidence="1">
    <location>
        <begin position="47"/>
        <end position="70"/>
    </location>
</feature>
<dbReference type="InterPro" id="IPR013087">
    <property type="entry name" value="Znf_C2H2_type"/>
</dbReference>
<gene>
    <name evidence="2" type="ORF">Klosneuvirus_5_59</name>
</gene>
<name>A0A1V0SKX0_9VIRU</name>
<reference evidence="2" key="1">
    <citation type="journal article" date="2017" name="Science">
        <title>Giant viruses with an expanded complement of translation system components.</title>
        <authorList>
            <person name="Schulz F."/>
            <person name="Yutin N."/>
            <person name="Ivanova N.N."/>
            <person name="Ortega D.R."/>
            <person name="Lee T.K."/>
            <person name="Vierheilig J."/>
            <person name="Daims H."/>
            <person name="Horn M."/>
            <person name="Wagner M."/>
            <person name="Jensen G.J."/>
            <person name="Kyrpides N.C."/>
            <person name="Koonin E.V."/>
            <person name="Woyke T."/>
        </authorList>
    </citation>
    <scope>NUCLEOTIDE SEQUENCE</scope>
    <source>
        <strain evidence="2">KNV1</strain>
    </source>
</reference>
<protein>
    <recommendedName>
        <fullName evidence="1">C2H2-type domain-containing protein</fullName>
    </recommendedName>
</protein>